<organism evidence="1 2">
    <name type="scientific">Trifolium medium</name>
    <dbReference type="NCBI Taxonomy" id="97028"/>
    <lineage>
        <taxon>Eukaryota</taxon>
        <taxon>Viridiplantae</taxon>
        <taxon>Streptophyta</taxon>
        <taxon>Embryophyta</taxon>
        <taxon>Tracheophyta</taxon>
        <taxon>Spermatophyta</taxon>
        <taxon>Magnoliopsida</taxon>
        <taxon>eudicotyledons</taxon>
        <taxon>Gunneridae</taxon>
        <taxon>Pentapetalae</taxon>
        <taxon>rosids</taxon>
        <taxon>fabids</taxon>
        <taxon>Fabales</taxon>
        <taxon>Fabaceae</taxon>
        <taxon>Papilionoideae</taxon>
        <taxon>50 kb inversion clade</taxon>
        <taxon>NPAAA clade</taxon>
        <taxon>Hologalegina</taxon>
        <taxon>IRL clade</taxon>
        <taxon>Trifolieae</taxon>
        <taxon>Trifolium</taxon>
    </lineage>
</organism>
<comment type="caution">
    <text evidence="1">The sequence shown here is derived from an EMBL/GenBank/DDBJ whole genome shotgun (WGS) entry which is preliminary data.</text>
</comment>
<reference evidence="1 2" key="1">
    <citation type="journal article" date="2018" name="Front. Plant Sci.">
        <title>Red Clover (Trifolium pratense) and Zigzag Clover (T. medium) - A Picture of Genomic Similarities and Differences.</title>
        <authorList>
            <person name="Dluhosova J."/>
            <person name="Istvanek J."/>
            <person name="Nedelnik J."/>
            <person name="Repkova J."/>
        </authorList>
    </citation>
    <scope>NUCLEOTIDE SEQUENCE [LARGE SCALE GENOMIC DNA]</scope>
    <source>
        <strain evidence="2">cv. 10/8</strain>
        <tissue evidence="1">Leaf</tissue>
    </source>
</reference>
<dbReference type="AlphaFoldDB" id="A0A392TZK4"/>
<keyword evidence="2" id="KW-1185">Reference proteome</keyword>
<accession>A0A392TZK4</accession>
<dbReference type="Proteomes" id="UP000265520">
    <property type="component" value="Unassembled WGS sequence"/>
</dbReference>
<name>A0A392TZK4_9FABA</name>
<feature type="non-terminal residue" evidence="1">
    <location>
        <position position="1"/>
    </location>
</feature>
<protein>
    <submittedName>
        <fullName evidence="1">Uncharacterized protein</fullName>
    </submittedName>
</protein>
<sequence>NNTLMESNYVKGRVKVWIPVSTRRIDDVVDIITNEGVFPVRVLEDVIV</sequence>
<evidence type="ECO:0000313" key="2">
    <source>
        <dbReference type="Proteomes" id="UP000265520"/>
    </source>
</evidence>
<proteinExistence type="predicted"/>
<evidence type="ECO:0000313" key="1">
    <source>
        <dbReference type="EMBL" id="MCI65977.1"/>
    </source>
</evidence>
<dbReference type="EMBL" id="LXQA010686211">
    <property type="protein sequence ID" value="MCI65977.1"/>
    <property type="molecule type" value="Genomic_DNA"/>
</dbReference>